<dbReference type="PROSITE" id="PS51257">
    <property type="entry name" value="PROKAR_LIPOPROTEIN"/>
    <property type="match status" value="1"/>
</dbReference>
<dbReference type="RefSeq" id="WP_316703413.1">
    <property type="nucleotide sequence ID" value="NZ_CP136336.1"/>
</dbReference>
<evidence type="ECO:0000256" key="1">
    <source>
        <dbReference type="SAM" id="SignalP"/>
    </source>
</evidence>
<evidence type="ECO:0000313" key="3">
    <source>
        <dbReference type="Proteomes" id="UP001303946"/>
    </source>
</evidence>
<organism evidence="2 3">
    <name type="scientific">Piscinibacter gummiphilus</name>
    <dbReference type="NCBI Taxonomy" id="946333"/>
    <lineage>
        <taxon>Bacteria</taxon>
        <taxon>Pseudomonadati</taxon>
        <taxon>Pseudomonadota</taxon>
        <taxon>Betaproteobacteria</taxon>
        <taxon>Burkholderiales</taxon>
        <taxon>Sphaerotilaceae</taxon>
        <taxon>Piscinibacter</taxon>
    </lineage>
</organism>
<keyword evidence="1" id="KW-0732">Signal</keyword>
<evidence type="ECO:0008006" key="4">
    <source>
        <dbReference type="Google" id="ProtNLM"/>
    </source>
</evidence>
<evidence type="ECO:0000313" key="2">
    <source>
        <dbReference type="EMBL" id="WOB10505.1"/>
    </source>
</evidence>
<dbReference type="NCBIfam" id="NF047637">
    <property type="entry name" value="lipo_CC0125"/>
    <property type="match status" value="1"/>
</dbReference>
<sequence>MKKVFVIAMLSWALGGCATQYGSSGFTGGHTDRAGPGKLQKVDFNGNGYITSELVQKYALYRCAELAKQKGKQHFIIYDSLFAAALDRPSALPRVGTLGNKPSATAFMLLLDEPRSGSKQAQAVIDEIDPVIKANNPTQR</sequence>
<reference evidence="2 3" key="1">
    <citation type="submission" date="2023-10" db="EMBL/GenBank/DDBJ databases">
        <title>Bacteria for the degradation of biodegradable plastic PBAT(Polybutylene adipate terephthalate).</title>
        <authorList>
            <person name="Weon H.-Y."/>
            <person name="Yeon J."/>
        </authorList>
    </citation>
    <scope>NUCLEOTIDE SEQUENCE [LARGE SCALE GENOMIC DNA]</scope>
    <source>
        <strain evidence="2 3">SBD 7-3</strain>
    </source>
</reference>
<feature type="signal peptide" evidence="1">
    <location>
        <begin position="1"/>
        <end position="18"/>
    </location>
</feature>
<feature type="chain" id="PRO_5045073004" description="EF-hand domain-containing protein" evidence="1">
    <location>
        <begin position="19"/>
        <end position="140"/>
    </location>
</feature>
<protein>
    <recommendedName>
        <fullName evidence="4">EF-hand domain-containing protein</fullName>
    </recommendedName>
</protein>
<accession>A0ABZ0D025</accession>
<dbReference type="Proteomes" id="UP001303946">
    <property type="component" value="Chromosome"/>
</dbReference>
<name>A0ABZ0D025_9BURK</name>
<dbReference type="EMBL" id="CP136336">
    <property type="protein sequence ID" value="WOB10505.1"/>
    <property type="molecule type" value="Genomic_DNA"/>
</dbReference>
<keyword evidence="3" id="KW-1185">Reference proteome</keyword>
<gene>
    <name evidence="2" type="ORF">RXV79_10680</name>
</gene>
<proteinExistence type="predicted"/>